<dbReference type="Gene3D" id="3.40.50.410">
    <property type="entry name" value="von Willebrand factor, type A domain"/>
    <property type="match status" value="1"/>
</dbReference>
<organism evidence="2 3">
    <name type="scientific">Yersinia pestis</name>
    <dbReference type="NCBI Taxonomy" id="632"/>
    <lineage>
        <taxon>Bacteria</taxon>
        <taxon>Pseudomonadati</taxon>
        <taxon>Pseudomonadota</taxon>
        <taxon>Gammaproteobacteria</taxon>
        <taxon>Enterobacterales</taxon>
        <taxon>Yersiniaceae</taxon>
        <taxon>Yersinia</taxon>
    </lineage>
</organism>
<protein>
    <recommendedName>
        <fullName evidence="1">VWFA domain-containing protein</fullName>
    </recommendedName>
</protein>
<dbReference type="SMART" id="SM00327">
    <property type="entry name" value="VWA"/>
    <property type="match status" value="1"/>
</dbReference>
<dbReference type="InterPro" id="IPR002035">
    <property type="entry name" value="VWF_A"/>
</dbReference>
<dbReference type="Pfam" id="PF00092">
    <property type="entry name" value="VWA"/>
    <property type="match status" value="1"/>
</dbReference>
<reference evidence="3" key="1">
    <citation type="journal article" date="2004" name="DNA Res.">
        <title>Complete genome sequence of Yersinia pestis strain 91001, an isolate avirulent to humans.</title>
        <authorList>
            <person name="Song Y."/>
            <person name="Tong Z."/>
            <person name="Wang J."/>
            <person name="Wang L."/>
            <person name="Guo Z."/>
            <person name="Han Y."/>
            <person name="Zhang J."/>
            <person name="Pei D."/>
            <person name="Zhou D."/>
            <person name="Qin H."/>
            <person name="Pang X."/>
            <person name="Han Y."/>
            <person name="Zhai J."/>
            <person name="Li M."/>
            <person name="Cui B."/>
            <person name="Qi Z."/>
            <person name="Jin L."/>
            <person name="Dai R."/>
            <person name="Chen F."/>
            <person name="Li S."/>
            <person name="Ye C."/>
            <person name="Du Z."/>
            <person name="Lin W."/>
            <person name="Wang J."/>
            <person name="Yu J."/>
            <person name="Yang H."/>
            <person name="Wang J."/>
            <person name="Huang P."/>
            <person name="Yang R."/>
        </authorList>
    </citation>
    <scope>NUCLEOTIDE SEQUENCE [LARGE SCALE GENOMIC DNA]</scope>
    <source>
        <strain evidence="3">91001 / Biovar Mediaevalis</strain>
    </source>
</reference>
<dbReference type="AlphaFoldDB" id="A0A0H2W6P1"/>
<dbReference type="CDD" id="cd01464">
    <property type="entry name" value="vWA_subfamily"/>
    <property type="match status" value="1"/>
</dbReference>
<dbReference type="PIRSF" id="PIRSF020634">
    <property type="entry name" value="TerY_vWA"/>
    <property type="match status" value="1"/>
</dbReference>
<dbReference type="EnsemblBacteria" id="AAS63096">
    <property type="protein sequence ID" value="AAS63096"/>
    <property type="gene ID" value="YP_2915"/>
</dbReference>
<dbReference type="Proteomes" id="UP000001019">
    <property type="component" value="Chromosome"/>
</dbReference>
<feature type="domain" description="VWFA" evidence="1">
    <location>
        <begin position="26"/>
        <end position="202"/>
    </location>
</feature>
<evidence type="ECO:0000259" key="1">
    <source>
        <dbReference type="PROSITE" id="PS50234"/>
    </source>
</evidence>
<sequence length="233" mass="25239">MPLVSLLILTPLSLILRTTSDMRRLPVYLLIDTSGSMRGESIHAVNVGIQAMMSALRQDPYALESVHLSIITYDNQAREYIPLTALENFQFTDITVPSAGGTFTGAALECLIHCVDRDIQRSDGDQKGDWRPLVFLMTDSTPSDVYAYGEAIKEVKKRAFGSIIACAVGAKAKHEHLKQLTSQVVALETLDSTAFSGFFKWVSASVAAGSSSAAINTGQDNLPPPPPEIQLVL</sequence>
<dbReference type="SUPFAM" id="SSF53300">
    <property type="entry name" value="vWA-like"/>
    <property type="match status" value="1"/>
</dbReference>
<accession>A0A0H2W6P1</accession>
<gene>
    <name evidence="2" type="ordered locus">YP_2915</name>
</gene>
<dbReference type="PROSITE" id="PS50234">
    <property type="entry name" value="VWFA"/>
    <property type="match status" value="1"/>
</dbReference>
<evidence type="ECO:0000313" key="3">
    <source>
        <dbReference type="Proteomes" id="UP000001019"/>
    </source>
</evidence>
<dbReference type="InterPro" id="IPR011392">
    <property type="entry name" value="Tellurite-R_TerY"/>
</dbReference>
<dbReference type="EMBL" id="AE017042">
    <property type="protein sequence ID" value="AAS63096.1"/>
    <property type="molecule type" value="Genomic_DNA"/>
</dbReference>
<evidence type="ECO:0000313" key="2">
    <source>
        <dbReference type="EMBL" id="AAS63096.1"/>
    </source>
</evidence>
<dbReference type="InterPro" id="IPR036465">
    <property type="entry name" value="vWFA_dom_sf"/>
</dbReference>
<name>A0A0H2W6P1_YERPE</name>
<dbReference type="KEGG" id="ypm:YP_2915"/>
<dbReference type="HOGENOM" id="CLU_082324_2_1_6"/>
<proteinExistence type="predicted"/>